<dbReference type="Pfam" id="PF20100">
    <property type="entry name" value="DUF6490"/>
    <property type="match status" value="1"/>
</dbReference>
<dbReference type="PANTHER" id="PTHR46610:SF8">
    <property type="entry name" value="OS06G0147000 PROTEIN"/>
    <property type="match status" value="1"/>
</dbReference>
<name>A0AAQ3TZK1_PASNO</name>
<evidence type="ECO:0000313" key="3">
    <source>
        <dbReference type="EMBL" id="WVZ82518.1"/>
    </source>
</evidence>
<keyword evidence="2" id="KW-1133">Transmembrane helix</keyword>
<feature type="transmembrane region" description="Helical" evidence="2">
    <location>
        <begin position="119"/>
        <end position="135"/>
    </location>
</feature>
<proteinExistence type="predicted"/>
<evidence type="ECO:0000313" key="4">
    <source>
        <dbReference type="Proteomes" id="UP001341281"/>
    </source>
</evidence>
<reference evidence="3 4" key="1">
    <citation type="submission" date="2024-02" db="EMBL/GenBank/DDBJ databases">
        <title>High-quality chromosome-scale genome assembly of Pensacola bahiagrass (Paspalum notatum Flugge var. saurae).</title>
        <authorList>
            <person name="Vega J.M."/>
            <person name="Podio M."/>
            <person name="Orjuela J."/>
            <person name="Siena L.A."/>
            <person name="Pessino S.C."/>
            <person name="Combes M.C."/>
            <person name="Mariac C."/>
            <person name="Albertini E."/>
            <person name="Pupilli F."/>
            <person name="Ortiz J.P.A."/>
            <person name="Leblanc O."/>
        </authorList>
    </citation>
    <scope>NUCLEOTIDE SEQUENCE [LARGE SCALE GENOMIC DNA]</scope>
    <source>
        <strain evidence="3">R1</strain>
        <tissue evidence="3">Leaf</tissue>
    </source>
</reference>
<keyword evidence="2" id="KW-0812">Transmembrane</keyword>
<feature type="region of interest" description="Disordered" evidence="1">
    <location>
        <begin position="1"/>
        <end position="48"/>
    </location>
</feature>
<feature type="compositionally biased region" description="Low complexity" evidence="1">
    <location>
        <begin position="20"/>
        <end position="31"/>
    </location>
</feature>
<protein>
    <submittedName>
        <fullName evidence="3">Uncharacterized protein</fullName>
    </submittedName>
</protein>
<keyword evidence="2" id="KW-0472">Membrane</keyword>
<feature type="compositionally biased region" description="Basic and acidic residues" evidence="1">
    <location>
        <begin position="36"/>
        <end position="46"/>
    </location>
</feature>
<feature type="compositionally biased region" description="Polar residues" evidence="1">
    <location>
        <begin position="1"/>
        <end position="10"/>
    </location>
</feature>
<accession>A0AAQ3TZK1</accession>
<sequence length="179" mass="18689">MTREMSQPQAATKAARRLHGSISPSPSHSHPTQATRAERDQSKAHQMDSSALTKLGLGALAFNSALAVYNSWGDTGSIAFVLLADAALLLLFLCLRRFERARGGRREEDGGGRMNNSKGAALAALAGLAGARLAILEEELKAMFASGVAALMPPLVAAAVWAVAVATVGGGFWAFFAPQ</sequence>
<dbReference type="PANTHER" id="PTHR46610">
    <property type="entry name" value="OS05G0181300 PROTEIN"/>
    <property type="match status" value="1"/>
</dbReference>
<dbReference type="AlphaFoldDB" id="A0AAQ3TZK1"/>
<organism evidence="3 4">
    <name type="scientific">Paspalum notatum var. saurae</name>
    <dbReference type="NCBI Taxonomy" id="547442"/>
    <lineage>
        <taxon>Eukaryota</taxon>
        <taxon>Viridiplantae</taxon>
        <taxon>Streptophyta</taxon>
        <taxon>Embryophyta</taxon>
        <taxon>Tracheophyta</taxon>
        <taxon>Spermatophyta</taxon>
        <taxon>Magnoliopsida</taxon>
        <taxon>Liliopsida</taxon>
        <taxon>Poales</taxon>
        <taxon>Poaceae</taxon>
        <taxon>PACMAD clade</taxon>
        <taxon>Panicoideae</taxon>
        <taxon>Andropogonodae</taxon>
        <taxon>Paspaleae</taxon>
        <taxon>Paspalinae</taxon>
        <taxon>Paspalum</taxon>
    </lineage>
</organism>
<feature type="transmembrane region" description="Helical" evidence="2">
    <location>
        <begin position="78"/>
        <end position="98"/>
    </location>
</feature>
<feature type="transmembrane region" description="Helical" evidence="2">
    <location>
        <begin position="51"/>
        <end position="72"/>
    </location>
</feature>
<dbReference type="Proteomes" id="UP001341281">
    <property type="component" value="Chromosome 06"/>
</dbReference>
<gene>
    <name evidence="3" type="ORF">U9M48_029772</name>
</gene>
<keyword evidence="4" id="KW-1185">Reference proteome</keyword>
<evidence type="ECO:0000256" key="1">
    <source>
        <dbReference type="SAM" id="MobiDB-lite"/>
    </source>
</evidence>
<dbReference type="EMBL" id="CP144750">
    <property type="protein sequence ID" value="WVZ82518.1"/>
    <property type="molecule type" value="Genomic_DNA"/>
</dbReference>
<dbReference type="InterPro" id="IPR045501">
    <property type="entry name" value="DUF6490"/>
</dbReference>
<evidence type="ECO:0000256" key="2">
    <source>
        <dbReference type="SAM" id="Phobius"/>
    </source>
</evidence>
<feature type="transmembrane region" description="Helical" evidence="2">
    <location>
        <begin position="155"/>
        <end position="176"/>
    </location>
</feature>